<proteinExistence type="predicted"/>
<dbReference type="eggNOG" id="ENOG502S4N1">
    <property type="taxonomic scope" value="Eukaryota"/>
</dbReference>
<gene>
    <name evidence="1" type="ORF">IMG5_158830</name>
</gene>
<organism evidence="1 2">
    <name type="scientific">Ichthyophthirius multifiliis</name>
    <name type="common">White spot disease agent</name>
    <name type="synonym">Ich</name>
    <dbReference type="NCBI Taxonomy" id="5932"/>
    <lineage>
        <taxon>Eukaryota</taxon>
        <taxon>Sar</taxon>
        <taxon>Alveolata</taxon>
        <taxon>Ciliophora</taxon>
        <taxon>Intramacronucleata</taxon>
        <taxon>Oligohymenophorea</taxon>
        <taxon>Hymenostomatida</taxon>
        <taxon>Ophryoglenina</taxon>
        <taxon>Ichthyophthirius</taxon>
    </lineage>
</organism>
<dbReference type="OrthoDB" id="298439at2759"/>
<name>G0QZP9_ICHMU</name>
<reference evidence="1 2" key="1">
    <citation type="submission" date="2011-07" db="EMBL/GenBank/DDBJ databases">
        <authorList>
            <person name="Coyne R."/>
            <person name="Brami D."/>
            <person name="Johnson J."/>
            <person name="Hostetler J."/>
            <person name="Hannick L."/>
            <person name="Clark T."/>
            <person name="Cassidy-Hanley D."/>
            <person name="Inman J."/>
        </authorList>
    </citation>
    <scope>NUCLEOTIDE SEQUENCE [LARGE SCALE GENOMIC DNA]</scope>
    <source>
        <strain evidence="1 2">G5</strain>
    </source>
</reference>
<accession>G0QZP9</accession>
<dbReference type="EMBL" id="GL984164">
    <property type="protein sequence ID" value="EGR29305.1"/>
    <property type="molecule type" value="Genomic_DNA"/>
</dbReference>
<evidence type="ECO:0000313" key="2">
    <source>
        <dbReference type="Proteomes" id="UP000008983"/>
    </source>
</evidence>
<dbReference type="PANTHER" id="PTHR39767">
    <property type="entry name" value="CALCIUM/CALMODULIN-BINDING MEMBRANE PROTEIN PCM4-RELATED"/>
    <property type="match status" value="1"/>
</dbReference>
<dbReference type="RefSeq" id="XP_004030541.1">
    <property type="nucleotide sequence ID" value="XM_004030493.1"/>
</dbReference>
<sequence length="248" mass="28611">MHINRNVVSTNTFTATQLISNSIIVQEIISETKNNTAKNIFAQEITTNELQVENIYIANDDNQLYLNGDIVIESLSVQQQFEVSNLLQQYNWQLVYHDDFQEEKSLIGWNVKERSFCKQNVKQNEDTNHFLGGYCVGSSQLNLEKTYSDLPRHKQIKILARIHFFDNWNGEYVQLFVDDKLIWQKSAESSHHDINICGDESGDPHFGIPIEVTAPHNLQNVNLRFVTNLEKNSCQASFAIDDIEIFVK</sequence>
<evidence type="ECO:0000313" key="1">
    <source>
        <dbReference type="EMBL" id="EGR29305.1"/>
    </source>
</evidence>
<dbReference type="InParanoid" id="G0QZP9"/>
<dbReference type="AlphaFoldDB" id="G0QZP9"/>
<dbReference type="GeneID" id="14905409"/>
<keyword evidence="2" id="KW-1185">Reference proteome</keyword>
<dbReference type="Proteomes" id="UP000008983">
    <property type="component" value="Unassembled WGS sequence"/>
</dbReference>
<protein>
    <submittedName>
        <fullName evidence="1">Uncharacterized protein</fullName>
    </submittedName>
</protein>
<dbReference type="PANTHER" id="PTHR39767:SF2">
    <property type="entry name" value="CHROMOSOME UNDETERMINED SCAFFOLD_1, WHOLE GENOME SHOTGUN SEQUENCE"/>
    <property type="match status" value="1"/>
</dbReference>
<dbReference type="OMA" id="HTHNELN"/>